<proteinExistence type="inferred from homology"/>
<comment type="catalytic activity">
    <reaction evidence="12">
        <text>a very-long-chain (3R)-3-hydroxyacyl-CoA + NADP(+) = a very-long-chain 3-oxoacyl-CoA + NADPH + H(+)</text>
        <dbReference type="Rhea" id="RHEA:48680"/>
        <dbReference type="ChEBI" id="CHEBI:15378"/>
        <dbReference type="ChEBI" id="CHEBI:57783"/>
        <dbReference type="ChEBI" id="CHEBI:58349"/>
        <dbReference type="ChEBI" id="CHEBI:85440"/>
        <dbReference type="ChEBI" id="CHEBI:90725"/>
        <dbReference type="EC" id="1.1.1.330"/>
    </reaction>
</comment>
<dbReference type="GO" id="GO:0045703">
    <property type="term" value="F:ketoreductase activity"/>
    <property type="evidence" value="ECO:0007669"/>
    <property type="project" value="UniProtKB-UniRule"/>
</dbReference>
<keyword evidence="9 12" id="KW-0443">Lipid metabolism</keyword>
<comment type="pathway">
    <text evidence="1">Lipid metabolism; fatty acid biosynthesis.</text>
</comment>
<dbReference type="HAMAP" id="MF_03107">
    <property type="entry name" value="3_ketoreductase"/>
    <property type="match status" value="1"/>
</dbReference>
<dbReference type="CDD" id="cd05356">
    <property type="entry name" value="17beta-HSD1_like_SDR_c"/>
    <property type="match status" value="1"/>
</dbReference>
<evidence type="ECO:0000256" key="6">
    <source>
        <dbReference type="ARBA" id="ARBA00022857"/>
    </source>
</evidence>
<evidence type="ECO:0000313" key="15">
    <source>
        <dbReference type="EMBL" id="PWN41666.1"/>
    </source>
</evidence>
<evidence type="ECO:0000256" key="10">
    <source>
        <dbReference type="ARBA" id="ARBA00023136"/>
    </source>
</evidence>
<evidence type="ECO:0000256" key="1">
    <source>
        <dbReference type="ARBA" id="ARBA00005194"/>
    </source>
</evidence>
<dbReference type="InterPro" id="IPR020904">
    <property type="entry name" value="Sc_DH/Rdtase_CS"/>
</dbReference>
<comment type="function">
    <text evidence="12">Component of the microsomal membrane bound fatty acid elongation system, which produces the 26-carbon very long-chain fatty acids (VLCFA) from palmitate. Catalyzes the reduction of the 3-ketoacyl-CoA intermediate that is formed in each cycle of fatty acid elongation. VLCFAs serve as precursors for ceramide and sphingolipids.</text>
</comment>
<keyword evidence="4 12" id="KW-0256">Endoplasmic reticulum</keyword>
<dbReference type="PANTHER" id="PTHR43086:SF2">
    <property type="entry name" value="HYDROXYSTEROID DEHYDROGENASE-LIKE PROTEIN 1"/>
    <property type="match status" value="1"/>
</dbReference>
<dbReference type="OrthoDB" id="5545019at2759"/>
<dbReference type="PANTHER" id="PTHR43086">
    <property type="entry name" value="VERY-LONG-CHAIN 3-OXOOACYL-COA REDUCTASE"/>
    <property type="match status" value="1"/>
</dbReference>
<dbReference type="FunFam" id="3.40.50.720:FF:000137">
    <property type="entry name" value="Hydroxysteroid (17-beta) dehydrogenase 3"/>
    <property type="match status" value="1"/>
</dbReference>
<dbReference type="UniPathway" id="UPA00094"/>
<dbReference type="GO" id="GO:0030497">
    <property type="term" value="P:fatty acid elongation"/>
    <property type="evidence" value="ECO:0007669"/>
    <property type="project" value="UniProtKB-UniRule"/>
</dbReference>
<keyword evidence="2 12" id="KW-0444">Lipid biosynthesis</keyword>
<dbReference type="PROSITE" id="PS00061">
    <property type="entry name" value="ADH_SHORT"/>
    <property type="match status" value="1"/>
</dbReference>
<evidence type="ECO:0000256" key="14">
    <source>
        <dbReference type="SAM" id="Phobius"/>
    </source>
</evidence>
<name>A0A316VVM9_9BASI</name>
<dbReference type="InterPro" id="IPR002347">
    <property type="entry name" value="SDR_fam"/>
</dbReference>
<evidence type="ECO:0000256" key="13">
    <source>
        <dbReference type="RuleBase" id="RU000363"/>
    </source>
</evidence>
<keyword evidence="8 12" id="KW-0560">Oxidoreductase</keyword>
<evidence type="ECO:0000256" key="4">
    <source>
        <dbReference type="ARBA" id="ARBA00022824"/>
    </source>
</evidence>
<keyword evidence="7 12" id="KW-1133">Transmembrane helix</keyword>
<dbReference type="Proteomes" id="UP000245783">
    <property type="component" value="Unassembled WGS sequence"/>
</dbReference>
<dbReference type="AlphaFoldDB" id="A0A316VVM9"/>
<evidence type="ECO:0000256" key="9">
    <source>
        <dbReference type="ARBA" id="ARBA00023098"/>
    </source>
</evidence>
<dbReference type="EMBL" id="KZ819389">
    <property type="protein sequence ID" value="PWN41666.1"/>
    <property type="molecule type" value="Genomic_DNA"/>
</dbReference>
<comment type="subcellular location">
    <subcellularLocation>
        <location evidence="12">Endoplasmic reticulum membrane</location>
        <topology evidence="12">Single-pass membrane protein</topology>
    </subcellularLocation>
</comment>
<keyword evidence="6 12" id="KW-0521">NADP</keyword>
<dbReference type="GO" id="GO:0141040">
    <property type="term" value="F:very-long-chain 3-oxoacyl-CoA reductase activity"/>
    <property type="evidence" value="ECO:0007669"/>
    <property type="project" value="UniProtKB-EC"/>
</dbReference>
<dbReference type="InParanoid" id="A0A316VVM9"/>
<sequence>MVQVSFLYPSPSAIPSRLLANRWPGTSSFDSSANTSQEVTMVFFFVVSLVGAYHLALLSFSFARFILSTFLLPGVSLRKYKAVAGKGSPGAGAGAADSSWAIVTGASDGIGAEFAKQLAKKGFNVVLASRTESKLRSLASEIAASSPSVETKVVTIDFATAGAKAEKGWADLKSAAEGLDVGVLVNNVGVSHSMPVPFAETSDAEIDSIVNVNISSLLKVTKLVLPGMQKRRRGLILNLGSFAGQYPTPLLATYSGSKSFLISWSQALGAEQQGLRTGVDVVALNTYFVVSAMSKIRKSSFLVPTPKQYVSSVLGKIGNSGGAGGRPFSATLWPAHAMVDWALANLLPSEGWLLDYSFGQSLSTRKRALRKAERESKAQ</sequence>
<comment type="similarity">
    <text evidence="12 13">Belongs to the short-chain dehydrogenases/reductases (SDR) family.</text>
</comment>
<evidence type="ECO:0000256" key="5">
    <source>
        <dbReference type="ARBA" id="ARBA00022832"/>
    </source>
</evidence>
<keyword evidence="16" id="KW-1185">Reference proteome</keyword>
<organism evidence="15 16">
    <name type="scientific">Ceraceosorus guamensis</name>
    <dbReference type="NCBI Taxonomy" id="1522189"/>
    <lineage>
        <taxon>Eukaryota</taxon>
        <taxon>Fungi</taxon>
        <taxon>Dikarya</taxon>
        <taxon>Basidiomycota</taxon>
        <taxon>Ustilaginomycotina</taxon>
        <taxon>Exobasidiomycetes</taxon>
        <taxon>Ceraceosorales</taxon>
        <taxon>Ceraceosoraceae</taxon>
        <taxon>Ceraceosorus</taxon>
    </lineage>
</organism>
<dbReference type="RefSeq" id="XP_025368826.1">
    <property type="nucleotide sequence ID" value="XM_025510523.1"/>
</dbReference>
<accession>A0A316VVM9</accession>
<evidence type="ECO:0000256" key="7">
    <source>
        <dbReference type="ARBA" id="ARBA00022989"/>
    </source>
</evidence>
<dbReference type="GO" id="GO:0005789">
    <property type="term" value="C:endoplasmic reticulum membrane"/>
    <property type="evidence" value="ECO:0007669"/>
    <property type="project" value="UniProtKB-SubCell"/>
</dbReference>
<dbReference type="STRING" id="1522189.A0A316VVM9"/>
<feature type="binding site" evidence="12">
    <location>
        <position position="241"/>
    </location>
    <ligand>
        <name>substrate</name>
    </ligand>
</feature>
<feature type="transmembrane region" description="Helical" evidence="14">
    <location>
        <begin position="42"/>
        <end position="72"/>
    </location>
</feature>
<dbReference type="PRINTS" id="PR00080">
    <property type="entry name" value="SDRFAMILY"/>
</dbReference>
<keyword evidence="3 12" id="KW-0812">Transmembrane</keyword>
<feature type="active site" description="Proton acceptor" evidence="12">
    <location>
        <position position="254"/>
    </location>
</feature>
<dbReference type="EC" id="1.1.1.330" evidence="12"/>
<dbReference type="SUPFAM" id="SSF51735">
    <property type="entry name" value="NAD(P)-binding Rossmann-fold domains"/>
    <property type="match status" value="1"/>
</dbReference>
<evidence type="ECO:0000256" key="2">
    <source>
        <dbReference type="ARBA" id="ARBA00022516"/>
    </source>
</evidence>
<dbReference type="FunCoup" id="A0A316VVM9">
    <property type="interactions" value="382"/>
</dbReference>
<evidence type="ECO:0000256" key="11">
    <source>
        <dbReference type="ARBA" id="ARBA00023160"/>
    </source>
</evidence>
<dbReference type="InterPro" id="IPR027533">
    <property type="entry name" value="3_ketoreductase_fungal"/>
</dbReference>
<dbReference type="Pfam" id="PF00106">
    <property type="entry name" value="adh_short"/>
    <property type="match status" value="1"/>
</dbReference>
<dbReference type="PIRSF" id="PIRSF000126">
    <property type="entry name" value="11-beta-HSD1"/>
    <property type="match status" value="1"/>
</dbReference>
<dbReference type="Gene3D" id="3.40.50.720">
    <property type="entry name" value="NAD(P)-binding Rossmann-like Domain"/>
    <property type="match status" value="1"/>
</dbReference>
<dbReference type="PRINTS" id="PR00081">
    <property type="entry name" value="GDHRDH"/>
</dbReference>
<keyword evidence="11 12" id="KW-0275">Fatty acid biosynthesis</keyword>
<protein>
    <recommendedName>
        <fullName evidence="12">Very-long-chain 3-oxoacyl-CoA reductase</fullName>
        <ecNumber evidence="12">1.1.1.330</ecNumber>
    </recommendedName>
    <alternativeName>
        <fullName evidence="12">3-ketoacyl-CoA reductase</fullName>
        <shortName evidence="12">3-ketoreductase</shortName>
        <shortName evidence="12">KAR</shortName>
    </alternativeName>
    <alternativeName>
        <fullName evidence="12">Microsomal beta-keto-reductase</fullName>
    </alternativeName>
</protein>
<reference evidence="15 16" key="1">
    <citation type="journal article" date="2018" name="Mol. Biol. Evol.">
        <title>Broad Genomic Sampling Reveals a Smut Pathogenic Ancestry of the Fungal Clade Ustilaginomycotina.</title>
        <authorList>
            <person name="Kijpornyongpan T."/>
            <person name="Mondo S.J."/>
            <person name="Barry K."/>
            <person name="Sandor L."/>
            <person name="Lee J."/>
            <person name="Lipzen A."/>
            <person name="Pangilinan J."/>
            <person name="LaButti K."/>
            <person name="Hainaut M."/>
            <person name="Henrissat B."/>
            <person name="Grigoriev I.V."/>
            <person name="Spatafora J.W."/>
            <person name="Aime M.C."/>
        </authorList>
    </citation>
    <scope>NUCLEOTIDE SEQUENCE [LARGE SCALE GENOMIC DNA]</scope>
    <source>
        <strain evidence="15 16">MCA 4658</strain>
    </source>
</reference>
<evidence type="ECO:0000256" key="8">
    <source>
        <dbReference type="ARBA" id="ARBA00023002"/>
    </source>
</evidence>
<evidence type="ECO:0000256" key="12">
    <source>
        <dbReference type="HAMAP-Rule" id="MF_03107"/>
    </source>
</evidence>
<dbReference type="GeneID" id="37032393"/>
<keyword evidence="10 12" id="KW-0472">Membrane</keyword>
<evidence type="ECO:0000256" key="3">
    <source>
        <dbReference type="ARBA" id="ARBA00022692"/>
    </source>
</evidence>
<dbReference type="InterPro" id="IPR036291">
    <property type="entry name" value="NAD(P)-bd_dom_sf"/>
</dbReference>
<evidence type="ECO:0000313" key="16">
    <source>
        <dbReference type="Proteomes" id="UP000245783"/>
    </source>
</evidence>
<gene>
    <name evidence="15" type="ORF">IE81DRAFT_159899</name>
</gene>
<keyword evidence="5 12" id="KW-0276">Fatty acid metabolism</keyword>